<evidence type="ECO:0000313" key="3">
    <source>
        <dbReference type="EMBL" id="MBK0331623.1"/>
    </source>
</evidence>
<dbReference type="RefSeq" id="WP_200502248.1">
    <property type="nucleotide sequence ID" value="NZ_JAEDAJ010000004.1"/>
</dbReference>
<sequence length="219" mass="23884">MSASVLFDQLKASAAEDWDAYVHHPFVTRLGEGTLPLAAFQDYLVQDYLFLLQFARAGALAAYKADGLEGIRSAADSLTAILTETALHVRLTASWGIDRECLESADEKTGTVAYTRFVLDAGMAGDALDLQVALAPCAIGYAEIGTALAPRLAERDDHPYGEWIAEYAGQEFQASAAEAGARLDELAGDHLPARRWARLERIFRTATRMEAAFWQQALD</sequence>
<comment type="caution">
    <text evidence="3">The sequence shown here is derived from an EMBL/GenBank/DDBJ whole genome shotgun (WGS) entry which is preliminary data.</text>
</comment>
<accession>A0ABS1BAH0</accession>
<dbReference type="CDD" id="cd19367">
    <property type="entry name" value="TenA_C_ScTHI20-like"/>
    <property type="match status" value="1"/>
</dbReference>
<dbReference type="InterPro" id="IPR016084">
    <property type="entry name" value="Haem_Oase-like_multi-hlx"/>
</dbReference>
<organism evidence="3 4">
    <name type="scientific">Brachybacterium halotolerans</name>
    <dbReference type="NCBI Taxonomy" id="2795215"/>
    <lineage>
        <taxon>Bacteria</taxon>
        <taxon>Bacillati</taxon>
        <taxon>Actinomycetota</taxon>
        <taxon>Actinomycetes</taxon>
        <taxon>Micrococcales</taxon>
        <taxon>Dermabacteraceae</taxon>
        <taxon>Brachybacterium</taxon>
    </lineage>
</organism>
<protein>
    <submittedName>
        <fullName evidence="3">TenA family protein</fullName>
    </submittedName>
</protein>
<keyword evidence="4" id="KW-1185">Reference proteome</keyword>
<proteinExistence type="predicted"/>
<feature type="domain" description="Thiaminase-2/PQQC" evidence="2">
    <location>
        <begin position="14"/>
        <end position="219"/>
    </location>
</feature>
<comment type="pathway">
    <text evidence="1">Cofactor biosynthesis; thiamine diphosphate biosynthesis.</text>
</comment>
<evidence type="ECO:0000313" key="4">
    <source>
        <dbReference type="Proteomes" id="UP000612352"/>
    </source>
</evidence>
<dbReference type="EMBL" id="JAEDAJ010000004">
    <property type="protein sequence ID" value="MBK0331623.1"/>
    <property type="molecule type" value="Genomic_DNA"/>
</dbReference>
<name>A0ABS1BAH0_9MICO</name>
<evidence type="ECO:0000256" key="1">
    <source>
        <dbReference type="ARBA" id="ARBA00004948"/>
    </source>
</evidence>
<gene>
    <name evidence="3" type="ORF">I8D64_09435</name>
</gene>
<dbReference type="InterPro" id="IPR050967">
    <property type="entry name" value="Thiamine_Salvage_TenA"/>
</dbReference>
<reference evidence="3 4" key="1">
    <citation type="submission" date="2020-12" db="EMBL/GenBank/DDBJ databases">
        <title>Brachybacterium sp. MASK1Z-5, whole genome shotgun sequence.</title>
        <authorList>
            <person name="Tuo L."/>
        </authorList>
    </citation>
    <scope>NUCLEOTIDE SEQUENCE [LARGE SCALE GENOMIC DNA]</scope>
    <source>
        <strain evidence="3 4">MASK1Z-5</strain>
    </source>
</reference>
<dbReference type="SUPFAM" id="SSF48613">
    <property type="entry name" value="Heme oxygenase-like"/>
    <property type="match status" value="1"/>
</dbReference>
<dbReference type="PANTHER" id="PTHR43198:SF2">
    <property type="entry name" value="SI:CH1073-67J19.1-RELATED"/>
    <property type="match status" value="1"/>
</dbReference>
<dbReference type="Gene3D" id="1.20.910.10">
    <property type="entry name" value="Heme oxygenase-like"/>
    <property type="match status" value="1"/>
</dbReference>
<evidence type="ECO:0000259" key="2">
    <source>
        <dbReference type="Pfam" id="PF03070"/>
    </source>
</evidence>
<dbReference type="InterPro" id="IPR004305">
    <property type="entry name" value="Thiaminase-2/PQQC"/>
</dbReference>
<dbReference type="PANTHER" id="PTHR43198">
    <property type="entry name" value="BIFUNCTIONAL TH2 PROTEIN"/>
    <property type="match status" value="1"/>
</dbReference>
<dbReference type="Pfam" id="PF03070">
    <property type="entry name" value="TENA_THI-4"/>
    <property type="match status" value="1"/>
</dbReference>
<dbReference type="Proteomes" id="UP000612352">
    <property type="component" value="Unassembled WGS sequence"/>
</dbReference>